<reference evidence="2 3" key="1">
    <citation type="submission" date="2024-01" db="EMBL/GenBank/DDBJ databases">
        <title>Survival strategy associated with biotechnological potential of Virgibacillus dokdonensis T4.6 isolated from salt-fermented shrimp paste.</title>
        <authorList>
            <person name="Doan T.V."/>
            <person name="Quach N.T."/>
            <person name="Phi Q.-T."/>
        </authorList>
    </citation>
    <scope>NUCLEOTIDE SEQUENCE [LARGE SCALE GENOMIC DNA]</scope>
    <source>
        <strain evidence="2 3">T4.6</strain>
    </source>
</reference>
<evidence type="ECO:0000259" key="1">
    <source>
        <dbReference type="Pfam" id="PF04233"/>
    </source>
</evidence>
<proteinExistence type="predicted"/>
<accession>A0ABU7VK26</accession>
<keyword evidence="3" id="KW-1185">Reference proteome</keyword>
<dbReference type="NCBIfam" id="TIGR01641">
    <property type="entry name" value="phageSPP1_gp7"/>
    <property type="match status" value="1"/>
</dbReference>
<dbReference type="EMBL" id="JAZHPM010000026">
    <property type="protein sequence ID" value="MEF2293131.1"/>
    <property type="molecule type" value="Genomic_DNA"/>
</dbReference>
<gene>
    <name evidence="2" type="ORF">V2W34_14110</name>
</gene>
<feature type="domain" description="Phage head morphogenesis" evidence="1">
    <location>
        <begin position="192"/>
        <end position="293"/>
    </location>
</feature>
<dbReference type="InterPro" id="IPR006528">
    <property type="entry name" value="Phage_head_morphogenesis_dom"/>
</dbReference>
<dbReference type="Pfam" id="PF04233">
    <property type="entry name" value="Phage_Mu_F"/>
    <property type="match status" value="1"/>
</dbReference>
<evidence type="ECO:0000313" key="3">
    <source>
        <dbReference type="Proteomes" id="UP001356080"/>
    </source>
</evidence>
<organism evidence="2 3">
    <name type="scientific">Virgibacillus dokdonensis</name>
    <dbReference type="NCBI Taxonomy" id="302167"/>
    <lineage>
        <taxon>Bacteria</taxon>
        <taxon>Bacillati</taxon>
        <taxon>Bacillota</taxon>
        <taxon>Bacilli</taxon>
        <taxon>Bacillales</taxon>
        <taxon>Bacillaceae</taxon>
        <taxon>Virgibacillus</taxon>
    </lineage>
</organism>
<dbReference type="Proteomes" id="UP001356080">
    <property type="component" value="Unassembled WGS sequence"/>
</dbReference>
<protein>
    <submittedName>
        <fullName evidence="2">Minor capsid protein</fullName>
    </submittedName>
</protein>
<dbReference type="RefSeq" id="WP_331805679.1">
    <property type="nucleotide sequence ID" value="NZ_JAZHPM010000026.1"/>
</dbReference>
<evidence type="ECO:0000313" key="2">
    <source>
        <dbReference type="EMBL" id="MEF2293131.1"/>
    </source>
</evidence>
<sequence>MAKQASYWEKREKDHIKREQMKDEEIAREIERIVQIALLEAEKEIRNFYSRYAGKNNLTPAEAKKAISEFDVQAFETIAAKYVKEKNFSDKANKELYTYNTKMRINRQELLMMYLNAHLTAMADEQVKTMQSYFEDAASSEVARQAGILGANIVITQPTLLSIVGASFHGAKWSTRIWDDMVGLREELDIIIASSITRGAHPDKFIKDIWERFNVSTFNARRLLITEVARVQTEAQKISYQKLGDEDAEYRFIALMDDRTTKTCKHLNGKKFKVKDMKPGINAPPMHPFCRSSTALDLGDWRSKFFEEKKKTYSLPIDDDNQIENNGSDEEHKTYPIKKSNVRWNNHFDITEKGSNILNDIHSNLNEFMNKNRREKLFLLNKEANDIVNELEGKAIDQIDFTKDLIKVLKESNANSLVLAHVHPSKTPFSRYDIKALVKYNSISELTLESADGGKYLLTRGSFKSSYINKLTFDSKYEKIYWNVAKKYPDLEYEAKRVEVWDDFMYEVNQEVAKYYGMKFKKVE</sequence>
<name>A0ABU7VK26_9BACI</name>
<comment type="caution">
    <text evidence="2">The sequence shown here is derived from an EMBL/GenBank/DDBJ whole genome shotgun (WGS) entry which is preliminary data.</text>
</comment>